<keyword evidence="2" id="KW-1185">Reference proteome</keyword>
<dbReference type="AlphaFoldDB" id="A0A345PHH0"/>
<dbReference type="OrthoDB" id="2691835at2"/>
<name>A0A345PHH0_9BACI</name>
<dbReference type="EMBL" id="CP024848">
    <property type="protein sequence ID" value="AXI09450.1"/>
    <property type="molecule type" value="Genomic_DNA"/>
</dbReference>
<protein>
    <submittedName>
        <fullName evidence="1">YqzE family protein</fullName>
    </submittedName>
</protein>
<dbReference type="Proteomes" id="UP000253908">
    <property type="component" value="Chromosome"/>
</dbReference>
<evidence type="ECO:0000313" key="2">
    <source>
        <dbReference type="Proteomes" id="UP000253908"/>
    </source>
</evidence>
<dbReference type="KEGG" id="ocn:CUC15_11180"/>
<accession>A0A345PHH0</accession>
<sequence>MKSNDYVKFMTQQLVTYMELPSEERKKRKLEQKNPSIYANRWLGVLPFALRVMRKKAE</sequence>
<dbReference type="Pfam" id="PF14038">
    <property type="entry name" value="YqzE"/>
    <property type="match status" value="1"/>
</dbReference>
<dbReference type="InterPro" id="IPR025622">
    <property type="entry name" value="YqzE"/>
</dbReference>
<dbReference type="RefSeq" id="WP_114916739.1">
    <property type="nucleotide sequence ID" value="NZ_CP024848.1"/>
</dbReference>
<evidence type="ECO:0000313" key="1">
    <source>
        <dbReference type="EMBL" id="AXI09450.1"/>
    </source>
</evidence>
<reference evidence="2" key="1">
    <citation type="submission" date="2017-11" db="EMBL/GenBank/DDBJ databases">
        <authorList>
            <person name="Zhu W."/>
        </authorList>
    </citation>
    <scope>NUCLEOTIDE SEQUENCE [LARGE SCALE GENOMIC DNA]</scope>
    <source>
        <strain evidence="2">160</strain>
    </source>
</reference>
<proteinExistence type="predicted"/>
<gene>
    <name evidence="1" type="ORF">CUC15_11180</name>
</gene>
<organism evidence="1 2">
    <name type="scientific">Oceanobacillus zhaokaii</name>
    <dbReference type="NCBI Taxonomy" id="2052660"/>
    <lineage>
        <taxon>Bacteria</taxon>
        <taxon>Bacillati</taxon>
        <taxon>Bacillota</taxon>
        <taxon>Bacilli</taxon>
        <taxon>Bacillales</taxon>
        <taxon>Bacillaceae</taxon>
        <taxon>Oceanobacillus</taxon>
    </lineage>
</organism>